<dbReference type="EMBL" id="MBFT01001045">
    <property type="protein sequence ID" value="PVU85701.1"/>
    <property type="molecule type" value="Genomic_DNA"/>
</dbReference>
<dbReference type="AlphaFoldDB" id="A0A2T9Y041"/>
<name>A0A2T9Y041_9FUNG</name>
<keyword evidence="1" id="KW-0732">Signal</keyword>
<evidence type="ECO:0000313" key="2">
    <source>
        <dbReference type="EMBL" id="PVU85701.1"/>
    </source>
</evidence>
<reference evidence="2 3" key="1">
    <citation type="journal article" date="2018" name="MBio">
        <title>Comparative Genomics Reveals the Core Gene Toolbox for the Fungus-Insect Symbiosis.</title>
        <authorList>
            <person name="Wang Y."/>
            <person name="Stata M."/>
            <person name="Wang W."/>
            <person name="Stajich J.E."/>
            <person name="White M.M."/>
            <person name="Moncalvo J.M."/>
        </authorList>
    </citation>
    <scope>NUCLEOTIDE SEQUENCE [LARGE SCALE GENOMIC DNA]</scope>
    <source>
        <strain evidence="2 3">AUS-77-4</strain>
    </source>
</reference>
<protein>
    <recommendedName>
        <fullName evidence="4">Transmembrane protein</fullName>
    </recommendedName>
</protein>
<keyword evidence="3" id="KW-1185">Reference proteome</keyword>
<evidence type="ECO:0008006" key="4">
    <source>
        <dbReference type="Google" id="ProtNLM"/>
    </source>
</evidence>
<feature type="chain" id="PRO_5015679796" description="Transmembrane protein" evidence="1">
    <location>
        <begin position="19"/>
        <end position="131"/>
    </location>
</feature>
<organism evidence="2 3">
    <name type="scientific">Furculomyces boomerangus</name>
    <dbReference type="NCBI Taxonomy" id="61424"/>
    <lineage>
        <taxon>Eukaryota</taxon>
        <taxon>Fungi</taxon>
        <taxon>Fungi incertae sedis</taxon>
        <taxon>Zoopagomycota</taxon>
        <taxon>Kickxellomycotina</taxon>
        <taxon>Harpellomycetes</taxon>
        <taxon>Harpellales</taxon>
        <taxon>Harpellaceae</taxon>
        <taxon>Furculomyces</taxon>
    </lineage>
</organism>
<sequence length="131" mass="14886">MKTILGLATLFTIPFVFGRELIVSGFIEKSGFTGLNAKLVIYQNHVLTTHVFYQPQKVDPSCKKDCTLEIVYDNNKTIRFNSEEIIYKHGGQTYNIDFTSDKNILDGCTELDDCGFYILPFEFTVVQAVVQ</sequence>
<accession>A0A2T9Y041</accession>
<feature type="signal peptide" evidence="1">
    <location>
        <begin position="1"/>
        <end position="18"/>
    </location>
</feature>
<proteinExistence type="predicted"/>
<evidence type="ECO:0000256" key="1">
    <source>
        <dbReference type="SAM" id="SignalP"/>
    </source>
</evidence>
<comment type="caution">
    <text evidence="2">The sequence shown here is derived from an EMBL/GenBank/DDBJ whole genome shotgun (WGS) entry which is preliminary data.</text>
</comment>
<evidence type="ECO:0000313" key="3">
    <source>
        <dbReference type="Proteomes" id="UP000245699"/>
    </source>
</evidence>
<gene>
    <name evidence="2" type="ORF">BB559_006854</name>
</gene>
<dbReference type="Proteomes" id="UP000245699">
    <property type="component" value="Unassembled WGS sequence"/>
</dbReference>